<dbReference type="EMBL" id="CAJNOM010000091">
    <property type="protein sequence ID" value="CAF1027077.1"/>
    <property type="molecule type" value="Genomic_DNA"/>
</dbReference>
<gene>
    <name evidence="2" type="ORF">BJG266_LOCUS22391</name>
    <name evidence="1" type="ORF">QVE165_LOCUS16328</name>
</gene>
<dbReference type="AlphaFoldDB" id="A0A814IQE7"/>
<evidence type="ECO:0000313" key="1">
    <source>
        <dbReference type="EMBL" id="CAF1027077.1"/>
    </source>
</evidence>
<dbReference type="EMBL" id="CAJNOI010000140">
    <property type="protein sequence ID" value="CAF1119794.1"/>
    <property type="molecule type" value="Genomic_DNA"/>
</dbReference>
<dbReference type="Proteomes" id="UP000663877">
    <property type="component" value="Unassembled WGS sequence"/>
</dbReference>
<protein>
    <recommendedName>
        <fullName evidence="4">F-box domain-containing protein</fullName>
    </recommendedName>
</protein>
<evidence type="ECO:0000313" key="2">
    <source>
        <dbReference type="EMBL" id="CAF1119794.1"/>
    </source>
</evidence>
<evidence type="ECO:0008006" key="4">
    <source>
        <dbReference type="Google" id="ProtNLM"/>
    </source>
</evidence>
<dbReference type="Proteomes" id="UP000663832">
    <property type="component" value="Unassembled WGS sequence"/>
</dbReference>
<keyword evidence="3" id="KW-1185">Reference proteome</keyword>
<organism evidence="1 3">
    <name type="scientific">Adineta steineri</name>
    <dbReference type="NCBI Taxonomy" id="433720"/>
    <lineage>
        <taxon>Eukaryota</taxon>
        <taxon>Metazoa</taxon>
        <taxon>Spiralia</taxon>
        <taxon>Gnathifera</taxon>
        <taxon>Rotifera</taxon>
        <taxon>Eurotatoria</taxon>
        <taxon>Bdelloidea</taxon>
        <taxon>Adinetida</taxon>
        <taxon>Adinetidae</taxon>
        <taxon>Adineta</taxon>
    </lineage>
</organism>
<evidence type="ECO:0000313" key="3">
    <source>
        <dbReference type="Proteomes" id="UP000663832"/>
    </source>
</evidence>
<reference evidence="1" key="1">
    <citation type="submission" date="2021-02" db="EMBL/GenBank/DDBJ databases">
        <authorList>
            <person name="Nowell W R."/>
        </authorList>
    </citation>
    <scope>NUCLEOTIDE SEQUENCE</scope>
</reference>
<dbReference type="OrthoDB" id="10048236at2759"/>
<name>A0A814IQE7_9BILA</name>
<sequence length="250" mass="29633">MVTDCVSKFEDLANELIYEIFEYLDYYHSYQGFFNLQCRFRTLFTQSTVPFKTNIDFISQSNFNSFNQDIIIPNKQRIHSLRILNYFMFDSNPFVLSDKKFLQTLVIENLEPLDLSCILHQLKLLPNLSSLTFTTIDFVKDRNYIYQLIFQLPSLRYCKLSLGEKLELLVMLYPRLQHIEMGIAIKDIGPLLRFIVDDDNLNTRHLISFCFIDSNSCSFQHLTVLLSSKILFGKWKVFYVDKKSKLFLWT</sequence>
<proteinExistence type="predicted"/>
<accession>A0A814IQE7</accession>
<comment type="caution">
    <text evidence="1">The sequence shown here is derived from an EMBL/GenBank/DDBJ whole genome shotgun (WGS) entry which is preliminary data.</text>
</comment>